<evidence type="ECO:0000313" key="2">
    <source>
        <dbReference type="Proteomes" id="UP000499080"/>
    </source>
</evidence>
<protein>
    <submittedName>
        <fullName evidence="1">Uncharacterized protein</fullName>
    </submittedName>
</protein>
<dbReference type="EMBL" id="BGPR01000382">
    <property type="protein sequence ID" value="GBM17050.1"/>
    <property type="molecule type" value="Genomic_DNA"/>
</dbReference>
<comment type="caution">
    <text evidence="1">The sequence shown here is derived from an EMBL/GenBank/DDBJ whole genome shotgun (WGS) entry which is preliminary data.</text>
</comment>
<reference evidence="1 2" key="1">
    <citation type="journal article" date="2019" name="Sci. Rep.">
        <title>Orb-weaving spider Araneus ventricosus genome elucidates the spidroin gene catalogue.</title>
        <authorList>
            <person name="Kono N."/>
            <person name="Nakamura H."/>
            <person name="Ohtoshi R."/>
            <person name="Moran D.A.P."/>
            <person name="Shinohara A."/>
            <person name="Yoshida Y."/>
            <person name="Fujiwara M."/>
            <person name="Mori M."/>
            <person name="Tomita M."/>
            <person name="Arakawa K."/>
        </authorList>
    </citation>
    <scope>NUCLEOTIDE SEQUENCE [LARGE SCALE GENOMIC DNA]</scope>
</reference>
<dbReference type="OrthoDB" id="10022108at2759"/>
<sequence>MEKTIYVNKLTEVAAYSPSARVSSGDQISSSHNVSQLECNHKDQMKSHSSLRASNTRLPSILICHSDPNSQEGVSSLLVDALPAPKAKISDIKQTRSKGLLVTFRSDKEKSFQREIAELDHIKDKIILSEPSKRNPSVIIYNIPKSITESSIQQGLRQISLKTSR</sequence>
<dbReference type="Proteomes" id="UP000499080">
    <property type="component" value="Unassembled WGS sequence"/>
</dbReference>
<evidence type="ECO:0000313" key="1">
    <source>
        <dbReference type="EMBL" id="GBM17050.1"/>
    </source>
</evidence>
<keyword evidence="2" id="KW-1185">Reference proteome</keyword>
<gene>
    <name evidence="1" type="ORF">AVEN_133317_1</name>
</gene>
<name>A0A4Y2DJR5_ARAVE</name>
<organism evidence="1 2">
    <name type="scientific">Araneus ventricosus</name>
    <name type="common">Orbweaver spider</name>
    <name type="synonym">Epeira ventricosa</name>
    <dbReference type="NCBI Taxonomy" id="182803"/>
    <lineage>
        <taxon>Eukaryota</taxon>
        <taxon>Metazoa</taxon>
        <taxon>Ecdysozoa</taxon>
        <taxon>Arthropoda</taxon>
        <taxon>Chelicerata</taxon>
        <taxon>Arachnida</taxon>
        <taxon>Araneae</taxon>
        <taxon>Araneomorphae</taxon>
        <taxon>Entelegynae</taxon>
        <taxon>Araneoidea</taxon>
        <taxon>Araneidae</taxon>
        <taxon>Araneus</taxon>
    </lineage>
</organism>
<dbReference type="AlphaFoldDB" id="A0A4Y2DJR5"/>
<proteinExistence type="predicted"/>
<accession>A0A4Y2DJR5</accession>